<feature type="region of interest" description="Disordered" evidence="8">
    <location>
        <begin position="653"/>
        <end position="702"/>
    </location>
</feature>
<evidence type="ECO:0000256" key="1">
    <source>
        <dbReference type="ARBA" id="ARBA00004123"/>
    </source>
</evidence>
<accession>A0A9P3GRF2</accession>
<dbReference type="Pfam" id="PF00172">
    <property type="entry name" value="Zn_clus"/>
    <property type="match status" value="1"/>
</dbReference>
<feature type="domain" description="Zn(2)-C6 fungal-type" evidence="9">
    <location>
        <begin position="21"/>
        <end position="53"/>
    </location>
</feature>
<evidence type="ECO:0000313" key="10">
    <source>
        <dbReference type="EMBL" id="GJE99786.1"/>
    </source>
</evidence>
<keyword evidence="7" id="KW-0539">Nucleus</keyword>
<dbReference type="OrthoDB" id="2154091at2759"/>
<dbReference type="CDD" id="cd12148">
    <property type="entry name" value="fungal_TF_MHR"/>
    <property type="match status" value="1"/>
</dbReference>
<organism evidence="10 11">
    <name type="scientific">Phanerochaete sordida</name>
    <dbReference type="NCBI Taxonomy" id="48140"/>
    <lineage>
        <taxon>Eukaryota</taxon>
        <taxon>Fungi</taxon>
        <taxon>Dikarya</taxon>
        <taxon>Basidiomycota</taxon>
        <taxon>Agaricomycotina</taxon>
        <taxon>Agaricomycetes</taxon>
        <taxon>Polyporales</taxon>
        <taxon>Phanerochaetaceae</taxon>
        <taxon>Phanerochaete</taxon>
    </lineage>
</organism>
<dbReference type="InterPro" id="IPR036864">
    <property type="entry name" value="Zn2-C6_fun-type_DNA-bd_sf"/>
</dbReference>
<dbReference type="EMBL" id="BPQB01000120">
    <property type="protein sequence ID" value="GJE99786.1"/>
    <property type="molecule type" value="Genomic_DNA"/>
</dbReference>
<gene>
    <name evidence="10" type="ORF">PsYK624_160570</name>
</gene>
<dbReference type="InterPro" id="IPR007219">
    <property type="entry name" value="XnlR_reg_dom"/>
</dbReference>
<dbReference type="GO" id="GO:0008270">
    <property type="term" value="F:zinc ion binding"/>
    <property type="evidence" value="ECO:0007669"/>
    <property type="project" value="InterPro"/>
</dbReference>
<keyword evidence="5" id="KW-0238">DNA-binding</keyword>
<dbReference type="SMART" id="SM00906">
    <property type="entry name" value="Fungal_trans"/>
    <property type="match status" value="1"/>
</dbReference>
<evidence type="ECO:0000256" key="5">
    <source>
        <dbReference type="ARBA" id="ARBA00023125"/>
    </source>
</evidence>
<sequence length="847" mass="93896">MKEERKPPKTGSGRGTYARQACNHCRRRKSKCDGQQPVCGPCRDSGRADECTWGRETAKKARTQQHFESLVNHIKSLEARVKELEGELSSSRSATRRSGSVSDATRQSSSLSPHPSPVTKFEEHDDSIPNGDDDLDSAAGSDVDSEIEQLIAPTRHLVLQNGDLEVYGPTSAYRLAPERHTEGPCPQETQNHIAQETSAPVFDWSRHLPPEAPLSRVEHDRLLDLLFRFCTSWCFRVIPSLFLRDMHRALTTPPSAPAPRLSHYSPMLHNSLLALATAYSEDPRVHDIEFRRMYARRAKSYLEKDCLTPNVSIVSALSLLSTFHSSRGEQSLGYLYAGMAGRMTQALGLQIDCSSLVKSGRIKESDMHNRNWAFWATFCQDVCWSLYIGRDCAMAPPKEPVIPVPFVDSEFDHEPWVWDPSGLPPQKSNIASVFQATCELLRIGRRVMDFVNGLGTDFRHPNLQVVSELDIELNAWKDSLAPEVDLTAATRPSALPHRLTVHLMFWWLFILLHRPFYRRTKPGNVDIDHVKLCNRAAENMMLLLGIWHNNYNLRYVSTTHVQFTFSAGTVFVLSAIQAISGPRLGRVTLASSLSQVETCLEYLSIIGRSWETAECAREILLNFFDETLKPRLLLRSGDANLKLELQNVDQRARARANSSASSVGRKRNGSVAEDASPSFAPGLSPPGPRPVSNGGPSMNELQYFPGSPTVSTLGWPVLTGPKEFFAPPSSTVPSPTVEHVSFAHHQHPAHVHPGTDMDLDVGYSFSLSQQMNMVADVVANGGQSSAQPTPADMMAFGVPELGVGYQFDPHVHPQIALDFSAEELAIMDQIVRQQGGNVMFAVGQPVG</sequence>
<keyword evidence="4" id="KW-0805">Transcription regulation</keyword>
<evidence type="ECO:0000256" key="3">
    <source>
        <dbReference type="ARBA" id="ARBA00022833"/>
    </source>
</evidence>
<proteinExistence type="predicted"/>
<keyword evidence="11" id="KW-1185">Reference proteome</keyword>
<dbReference type="SUPFAM" id="SSF57701">
    <property type="entry name" value="Zn2/Cys6 DNA-binding domain"/>
    <property type="match status" value="1"/>
</dbReference>
<reference evidence="10 11" key="1">
    <citation type="submission" date="2021-08" db="EMBL/GenBank/DDBJ databases">
        <title>Draft Genome Sequence of Phanerochaete sordida strain YK-624.</title>
        <authorList>
            <person name="Mori T."/>
            <person name="Dohra H."/>
            <person name="Suzuki T."/>
            <person name="Kawagishi H."/>
            <person name="Hirai H."/>
        </authorList>
    </citation>
    <scope>NUCLEOTIDE SEQUENCE [LARGE SCALE GENOMIC DNA]</scope>
    <source>
        <strain evidence="10 11">YK-624</strain>
    </source>
</reference>
<feature type="compositionally biased region" description="Low complexity" evidence="8">
    <location>
        <begin position="89"/>
        <end position="102"/>
    </location>
</feature>
<dbReference type="GO" id="GO:0003677">
    <property type="term" value="F:DNA binding"/>
    <property type="evidence" value="ECO:0007669"/>
    <property type="project" value="UniProtKB-KW"/>
</dbReference>
<evidence type="ECO:0000256" key="2">
    <source>
        <dbReference type="ARBA" id="ARBA00022723"/>
    </source>
</evidence>
<dbReference type="SMART" id="SM00066">
    <property type="entry name" value="GAL4"/>
    <property type="match status" value="1"/>
</dbReference>
<dbReference type="InterPro" id="IPR051615">
    <property type="entry name" value="Transcr_Regulatory_Elem"/>
</dbReference>
<evidence type="ECO:0000256" key="8">
    <source>
        <dbReference type="SAM" id="MobiDB-lite"/>
    </source>
</evidence>
<dbReference type="PANTHER" id="PTHR31313">
    <property type="entry name" value="TY1 ENHANCER ACTIVATOR"/>
    <property type="match status" value="1"/>
</dbReference>
<comment type="caution">
    <text evidence="10">The sequence shown here is derived from an EMBL/GenBank/DDBJ whole genome shotgun (WGS) entry which is preliminary data.</text>
</comment>
<dbReference type="GO" id="GO:0005634">
    <property type="term" value="C:nucleus"/>
    <property type="evidence" value="ECO:0007669"/>
    <property type="project" value="UniProtKB-SubCell"/>
</dbReference>
<evidence type="ECO:0000256" key="4">
    <source>
        <dbReference type="ARBA" id="ARBA00023015"/>
    </source>
</evidence>
<dbReference type="PROSITE" id="PS50048">
    <property type="entry name" value="ZN2_CY6_FUNGAL_2"/>
    <property type="match status" value="1"/>
</dbReference>
<evidence type="ECO:0000256" key="6">
    <source>
        <dbReference type="ARBA" id="ARBA00023163"/>
    </source>
</evidence>
<keyword evidence="3" id="KW-0862">Zinc</keyword>
<dbReference type="GO" id="GO:0006351">
    <property type="term" value="P:DNA-templated transcription"/>
    <property type="evidence" value="ECO:0007669"/>
    <property type="project" value="InterPro"/>
</dbReference>
<feature type="compositionally biased region" description="Polar residues" evidence="8">
    <location>
        <begin position="103"/>
        <end position="113"/>
    </location>
</feature>
<feature type="region of interest" description="Disordered" evidence="8">
    <location>
        <begin position="85"/>
        <end position="143"/>
    </location>
</feature>
<dbReference type="AlphaFoldDB" id="A0A9P3GRF2"/>
<dbReference type="PANTHER" id="PTHR31313:SF81">
    <property type="entry name" value="TY1 ENHANCER ACTIVATOR"/>
    <property type="match status" value="1"/>
</dbReference>
<dbReference type="GO" id="GO:0000981">
    <property type="term" value="F:DNA-binding transcription factor activity, RNA polymerase II-specific"/>
    <property type="evidence" value="ECO:0007669"/>
    <property type="project" value="InterPro"/>
</dbReference>
<evidence type="ECO:0000256" key="7">
    <source>
        <dbReference type="ARBA" id="ARBA00023242"/>
    </source>
</evidence>
<feature type="region of interest" description="Disordered" evidence="8">
    <location>
        <begin position="30"/>
        <end position="52"/>
    </location>
</feature>
<evidence type="ECO:0000313" key="11">
    <source>
        <dbReference type="Proteomes" id="UP000703269"/>
    </source>
</evidence>
<dbReference type="Proteomes" id="UP000703269">
    <property type="component" value="Unassembled WGS sequence"/>
</dbReference>
<dbReference type="CDD" id="cd00067">
    <property type="entry name" value="GAL4"/>
    <property type="match status" value="1"/>
</dbReference>
<dbReference type="InterPro" id="IPR001138">
    <property type="entry name" value="Zn2Cys6_DnaBD"/>
</dbReference>
<keyword evidence="2" id="KW-0479">Metal-binding</keyword>
<keyword evidence="6" id="KW-0804">Transcription</keyword>
<dbReference type="Gene3D" id="4.10.240.10">
    <property type="entry name" value="Zn(2)-C6 fungal-type DNA-binding domain"/>
    <property type="match status" value="1"/>
</dbReference>
<comment type="subcellular location">
    <subcellularLocation>
        <location evidence="1">Nucleus</location>
    </subcellularLocation>
</comment>
<evidence type="ECO:0000259" key="9">
    <source>
        <dbReference type="PROSITE" id="PS50048"/>
    </source>
</evidence>
<dbReference type="Pfam" id="PF04082">
    <property type="entry name" value="Fungal_trans"/>
    <property type="match status" value="1"/>
</dbReference>
<dbReference type="PROSITE" id="PS00463">
    <property type="entry name" value="ZN2_CY6_FUNGAL_1"/>
    <property type="match status" value="1"/>
</dbReference>
<name>A0A9P3GRF2_9APHY</name>
<protein>
    <submittedName>
        <fullName evidence="10">Fungal specific transcription factor domain-containing protein</fullName>
    </submittedName>
</protein>